<sequence length="72" mass="7865">MGRSRKALGATHISGSFRSPSTISQECYLLRCTTCHLPKYFSPPGTSCMAVSHKISEAVFLNWNSSALQVTD</sequence>
<name>A0A0A9BC78_ARUDO</name>
<organism evidence="1">
    <name type="scientific">Arundo donax</name>
    <name type="common">Giant reed</name>
    <name type="synonym">Donax arundinaceus</name>
    <dbReference type="NCBI Taxonomy" id="35708"/>
    <lineage>
        <taxon>Eukaryota</taxon>
        <taxon>Viridiplantae</taxon>
        <taxon>Streptophyta</taxon>
        <taxon>Embryophyta</taxon>
        <taxon>Tracheophyta</taxon>
        <taxon>Spermatophyta</taxon>
        <taxon>Magnoliopsida</taxon>
        <taxon>Liliopsida</taxon>
        <taxon>Poales</taxon>
        <taxon>Poaceae</taxon>
        <taxon>PACMAD clade</taxon>
        <taxon>Arundinoideae</taxon>
        <taxon>Arundineae</taxon>
        <taxon>Arundo</taxon>
    </lineage>
</organism>
<proteinExistence type="predicted"/>
<reference evidence="1" key="2">
    <citation type="journal article" date="2015" name="Data Brief">
        <title>Shoot transcriptome of the giant reed, Arundo donax.</title>
        <authorList>
            <person name="Barrero R.A."/>
            <person name="Guerrero F.D."/>
            <person name="Moolhuijzen P."/>
            <person name="Goolsby J.A."/>
            <person name="Tidwell J."/>
            <person name="Bellgard S.E."/>
            <person name="Bellgard M.I."/>
        </authorList>
    </citation>
    <scope>NUCLEOTIDE SEQUENCE</scope>
    <source>
        <tissue evidence="1">Shoot tissue taken approximately 20 cm above the soil surface</tissue>
    </source>
</reference>
<evidence type="ECO:0000313" key="1">
    <source>
        <dbReference type="EMBL" id="JAD59758.1"/>
    </source>
</evidence>
<protein>
    <submittedName>
        <fullName evidence="1">Uncharacterized protein</fullName>
    </submittedName>
</protein>
<dbReference type="AlphaFoldDB" id="A0A0A9BC78"/>
<reference evidence="1" key="1">
    <citation type="submission" date="2014-09" db="EMBL/GenBank/DDBJ databases">
        <authorList>
            <person name="Magalhaes I.L.F."/>
            <person name="Oliveira U."/>
            <person name="Santos F.R."/>
            <person name="Vidigal T.H.D.A."/>
            <person name="Brescovit A.D."/>
            <person name="Santos A.J."/>
        </authorList>
    </citation>
    <scope>NUCLEOTIDE SEQUENCE</scope>
    <source>
        <tissue evidence="1">Shoot tissue taken approximately 20 cm above the soil surface</tissue>
    </source>
</reference>
<accession>A0A0A9BC78</accession>
<dbReference type="EMBL" id="GBRH01238137">
    <property type="protein sequence ID" value="JAD59758.1"/>
    <property type="molecule type" value="Transcribed_RNA"/>
</dbReference>